<dbReference type="InterPro" id="IPR004244">
    <property type="entry name" value="Transposase_22"/>
</dbReference>
<dbReference type="InterPro" id="IPR035301">
    <property type="entry name" value="L1_trimer"/>
</dbReference>
<name>A0A7N9D8T6_MACFA</name>
<evidence type="ECO:0000256" key="10">
    <source>
        <dbReference type="ARBA" id="ARBA00067412"/>
    </source>
</evidence>
<evidence type="ECO:0000256" key="13">
    <source>
        <dbReference type="SAM" id="MobiDB-lite"/>
    </source>
</evidence>
<dbReference type="Ensembl" id="ENSMFAT00000084559.1">
    <property type="protein sequence ID" value="ENSMFAP00000062616.1"/>
    <property type="gene ID" value="ENSMFAG00000047918.1"/>
</dbReference>
<protein>
    <recommendedName>
        <fullName evidence="10">LINE-1 retrotransposable element ORF1 protein</fullName>
    </recommendedName>
    <alternativeName>
        <fullName evidence="11">LINE retrotransposable element 1</fullName>
    </alternativeName>
    <alternativeName>
        <fullName evidence="12">LINE1 retrotransposable element 1</fullName>
    </alternativeName>
</protein>
<dbReference type="PANTHER" id="PTHR11505">
    <property type="entry name" value="L1 TRANSPOSABLE ELEMENT-RELATED"/>
    <property type="match status" value="1"/>
</dbReference>
<dbReference type="InterPro" id="IPR035300">
    <property type="entry name" value="L1_dsRBD"/>
</dbReference>
<dbReference type="GO" id="GO:0005730">
    <property type="term" value="C:nucleolus"/>
    <property type="evidence" value="ECO:0007669"/>
    <property type="project" value="UniProtKB-SubCell"/>
</dbReference>
<keyword evidence="3" id="KW-0963">Cytoplasm</keyword>
<dbReference type="Pfam" id="PF17490">
    <property type="entry name" value="Tnp_22_dsRBD"/>
    <property type="match status" value="1"/>
</dbReference>
<feature type="compositionally biased region" description="Low complexity" evidence="13">
    <location>
        <begin position="15"/>
        <end position="29"/>
    </location>
</feature>
<reference evidence="17" key="3">
    <citation type="submission" date="2025-09" db="UniProtKB">
        <authorList>
            <consortium name="Ensembl"/>
        </authorList>
    </citation>
    <scope>IDENTIFICATION</scope>
</reference>
<evidence type="ECO:0000256" key="5">
    <source>
        <dbReference type="ARBA" id="ARBA00022843"/>
    </source>
</evidence>
<evidence type="ECO:0000256" key="2">
    <source>
        <dbReference type="ARBA" id="ARBA00004604"/>
    </source>
</evidence>
<evidence type="ECO:0000256" key="12">
    <source>
        <dbReference type="ARBA" id="ARBA00078321"/>
    </source>
</evidence>
<evidence type="ECO:0000313" key="18">
    <source>
        <dbReference type="Proteomes" id="UP000233100"/>
    </source>
</evidence>
<evidence type="ECO:0000256" key="4">
    <source>
        <dbReference type="ARBA" id="ARBA00022741"/>
    </source>
</evidence>
<keyword evidence="7" id="KW-0539">Nucleus</keyword>
<sequence length="336" mass="39592">MGEKAGQKSWKFKNKSISPTKESSSSPPTDQSWTENDFDEMREEGFSPSNFSELKEELRTQRKETKNLEKRVEELMARVINAEKVINEMKEMKTMTRDIRDKCTSFNNRLDQLEERVSAIEDQMNEMKREEKPKEKRKRNEQSLQEVWDYVKRPNLRLIGVPESEGENGTKLENTLQDIIQENFPNLVGQANIQIQEIQRMPQRYSSRRATPRHTIARFTKVEMKEKILRAAREKGRVTHKGKPIRLTADLSAETLQARREWGPIFNILKEKNFKPRISYPAKLSFISEGEIKSFTDKQMLRDFVTTRPALQETLKEALNMERNNRYQPLQKHAKM</sequence>
<feature type="domain" description="L1 transposable element dsRBD-like" evidence="16">
    <location>
        <begin position="253"/>
        <end position="317"/>
    </location>
</feature>
<dbReference type="GeneTree" id="ENSGT01150000286955"/>
<dbReference type="AlphaFoldDB" id="A0A7N9D8T6"/>
<dbReference type="Pfam" id="PF02994">
    <property type="entry name" value="Transposase_22"/>
    <property type="match status" value="1"/>
</dbReference>
<keyword evidence="18" id="KW-1185">Reference proteome</keyword>
<comment type="similarity">
    <text evidence="9">Belongs to the transposase 22 family.</text>
</comment>
<evidence type="ECO:0000313" key="17">
    <source>
        <dbReference type="Ensembl" id="ENSMFAP00000062616.1"/>
    </source>
</evidence>
<evidence type="ECO:0000259" key="16">
    <source>
        <dbReference type="Pfam" id="PF17490"/>
    </source>
</evidence>
<evidence type="ECO:0000256" key="7">
    <source>
        <dbReference type="ARBA" id="ARBA00023242"/>
    </source>
</evidence>
<evidence type="ECO:0000256" key="1">
    <source>
        <dbReference type="ARBA" id="ARBA00004210"/>
    </source>
</evidence>
<dbReference type="GO" id="GO:0010494">
    <property type="term" value="C:cytoplasmic stress granule"/>
    <property type="evidence" value="ECO:0007669"/>
    <property type="project" value="UniProtKB-SubCell"/>
</dbReference>
<feature type="compositionally biased region" description="Basic and acidic residues" evidence="13">
    <location>
        <begin position="53"/>
        <end position="68"/>
    </location>
</feature>
<feature type="domain" description="L1 transposable element trimerization" evidence="15">
    <location>
        <begin position="109"/>
        <end position="150"/>
    </location>
</feature>
<evidence type="ECO:0000256" key="3">
    <source>
        <dbReference type="ARBA" id="ARBA00022490"/>
    </source>
</evidence>
<feature type="region of interest" description="Disordered" evidence="13">
    <location>
        <begin position="1"/>
        <end position="68"/>
    </location>
</feature>
<dbReference type="Pfam" id="PF17489">
    <property type="entry name" value="Tnp_22_trimer"/>
    <property type="match status" value="1"/>
</dbReference>
<comment type="function">
    <text evidence="8">Nucleic acid-binding protein which is essential for retrotransposition of LINE-1 elements in the genome. Functions as a nucleic acid chaperone binding its own transcript and therefore preferentially mobilizing the transcript from which they are encoded.</text>
</comment>
<dbReference type="GO" id="GO:0032197">
    <property type="term" value="P:retrotransposition"/>
    <property type="evidence" value="ECO:0007669"/>
    <property type="project" value="UniProtKB-ARBA"/>
</dbReference>
<dbReference type="FunFam" id="3.30.70.1820:FF:000002">
    <property type="entry name" value="LINE-1 retrotransposable element ORF1 protein"/>
    <property type="match status" value="1"/>
</dbReference>
<feature type="domain" description="L1 transposable element RRM" evidence="14">
    <location>
        <begin position="153"/>
        <end position="250"/>
    </location>
</feature>
<comment type="subcellular location">
    <subcellularLocation>
        <location evidence="1">Cytoplasm</location>
        <location evidence="1">Stress granule</location>
    </subcellularLocation>
    <subcellularLocation>
        <location evidence="2">Nucleus</location>
        <location evidence="2">Nucleolus</location>
    </subcellularLocation>
</comment>
<organism evidence="17 18">
    <name type="scientific">Macaca fascicularis</name>
    <name type="common">Crab-eating macaque</name>
    <name type="synonym">Cynomolgus monkey</name>
    <dbReference type="NCBI Taxonomy" id="9541"/>
    <lineage>
        <taxon>Eukaryota</taxon>
        <taxon>Metazoa</taxon>
        <taxon>Chordata</taxon>
        <taxon>Craniata</taxon>
        <taxon>Vertebrata</taxon>
        <taxon>Euteleostomi</taxon>
        <taxon>Mammalia</taxon>
        <taxon>Eutheria</taxon>
        <taxon>Euarchontoglires</taxon>
        <taxon>Primates</taxon>
        <taxon>Haplorrhini</taxon>
        <taxon>Catarrhini</taxon>
        <taxon>Cercopithecidae</taxon>
        <taxon>Cercopithecinae</taxon>
        <taxon>Macaca</taxon>
    </lineage>
</organism>
<keyword evidence="4" id="KW-0547">Nucleotide-binding</keyword>
<evidence type="ECO:0000256" key="8">
    <source>
        <dbReference type="ARBA" id="ARBA00060281"/>
    </source>
</evidence>
<reference evidence="17" key="2">
    <citation type="submission" date="2025-08" db="UniProtKB">
        <authorList>
            <consortium name="Ensembl"/>
        </authorList>
    </citation>
    <scope>IDENTIFICATION</scope>
</reference>
<accession>A0A7N9D8T6</accession>
<evidence type="ECO:0000256" key="6">
    <source>
        <dbReference type="ARBA" id="ARBA00023054"/>
    </source>
</evidence>
<reference evidence="17 18" key="1">
    <citation type="submission" date="2013-03" db="EMBL/GenBank/DDBJ databases">
        <authorList>
            <person name="Warren W."/>
            <person name="Wilson R.K."/>
        </authorList>
    </citation>
    <scope>NUCLEOTIDE SEQUENCE</scope>
</reference>
<dbReference type="Proteomes" id="UP000233100">
    <property type="component" value="Chromosome 19"/>
</dbReference>
<evidence type="ECO:0000259" key="15">
    <source>
        <dbReference type="Pfam" id="PF17489"/>
    </source>
</evidence>
<dbReference type="InterPro" id="IPR043636">
    <property type="entry name" value="L1_RRM_dom"/>
</dbReference>
<keyword evidence="6" id="KW-0175">Coiled coil</keyword>
<evidence type="ECO:0000256" key="11">
    <source>
        <dbReference type="ARBA" id="ARBA00076441"/>
    </source>
</evidence>
<proteinExistence type="inferred from homology"/>
<dbReference type="Gene3D" id="3.30.70.1820">
    <property type="entry name" value="L1 transposable element, RRM domain"/>
    <property type="match status" value="1"/>
</dbReference>
<dbReference type="Gene3D" id="1.20.5.390">
    <property type="entry name" value="L1 transposable element, trimerization domain"/>
    <property type="match status" value="1"/>
</dbReference>
<evidence type="ECO:0000259" key="14">
    <source>
        <dbReference type="Pfam" id="PF02994"/>
    </source>
</evidence>
<dbReference type="GO" id="GO:0000166">
    <property type="term" value="F:nucleotide binding"/>
    <property type="evidence" value="ECO:0007669"/>
    <property type="project" value="UniProtKB-KW"/>
</dbReference>
<dbReference type="Gene3D" id="3.30.250.20">
    <property type="entry name" value="L1 transposable element, C-terminal domain"/>
    <property type="match status" value="1"/>
</dbReference>
<keyword evidence="5" id="KW-0832">Ubl conjugation</keyword>
<dbReference type="FunFam" id="3.30.250.20:FF:000005">
    <property type="entry name" value="LINE-1 retrotransposable element ORF1 protein"/>
    <property type="match status" value="1"/>
</dbReference>
<dbReference type="FunFam" id="1.20.5.390:FF:000005">
    <property type="entry name" value="LINE-1 retrotransposable element ORF1 protein"/>
    <property type="match status" value="1"/>
</dbReference>
<evidence type="ECO:0000256" key="9">
    <source>
        <dbReference type="ARBA" id="ARBA00061640"/>
    </source>
</evidence>
<dbReference type="InterPro" id="IPR042566">
    <property type="entry name" value="L1_C"/>
</dbReference>